<evidence type="ECO:0000313" key="1">
    <source>
        <dbReference type="EMBL" id="WNC66961.1"/>
    </source>
</evidence>
<protein>
    <submittedName>
        <fullName evidence="1">Uncharacterized protein</fullName>
    </submittedName>
</protein>
<dbReference type="RefSeq" id="WP_348386125.1">
    <property type="nucleotide sequence ID" value="NZ_CP134146.1"/>
</dbReference>
<dbReference type="EMBL" id="CP134146">
    <property type="protein sequence ID" value="WNC66961.1"/>
    <property type="molecule type" value="Genomic_DNA"/>
</dbReference>
<sequence length="185" mass="20924">MRWIIMASRTIKKIESLFSEAVSNGDVIVRPAEKSNNSKPTSNYSNQEALLNGMWIITNRVSLQDAAQLFNNCSLSIVWGFKKVATEFNNWHLEPEPNDTDSKLIEEELLKSKVIIADLNSQISDLKAILASAKEEQPALINRVTLQYINDSRRHTVDSAKEEARIKAEKNAEKQADQVRKLLSI</sequence>
<evidence type="ECO:0000313" key="2">
    <source>
        <dbReference type="Proteomes" id="UP001248581"/>
    </source>
</evidence>
<gene>
    <name evidence="1" type="ORF">RI845_10510</name>
</gene>
<proteinExistence type="predicted"/>
<organism evidence="1 2">
    <name type="scientific">Thalassotalea nanhaiensis</name>
    <dbReference type="NCBI Taxonomy" id="3065648"/>
    <lineage>
        <taxon>Bacteria</taxon>
        <taxon>Pseudomonadati</taxon>
        <taxon>Pseudomonadota</taxon>
        <taxon>Gammaproteobacteria</taxon>
        <taxon>Alteromonadales</taxon>
        <taxon>Colwelliaceae</taxon>
        <taxon>Thalassotalea</taxon>
    </lineage>
</organism>
<keyword evidence="2" id="KW-1185">Reference proteome</keyword>
<name>A0ABY9TDM8_9GAMM</name>
<accession>A0ABY9TDM8</accession>
<dbReference type="Proteomes" id="UP001248581">
    <property type="component" value="Chromosome"/>
</dbReference>
<reference evidence="2" key="1">
    <citation type="submission" date="2023-09" db="EMBL/GenBank/DDBJ databases">
        <authorList>
            <person name="Li S."/>
            <person name="Li X."/>
            <person name="Zhang C."/>
            <person name="Zhao Z."/>
        </authorList>
    </citation>
    <scope>NUCLEOTIDE SEQUENCE [LARGE SCALE GENOMIC DNA]</scope>
    <source>
        <strain evidence="2">SQ345</strain>
    </source>
</reference>